<organism evidence="1 2">
    <name type="scientific">Kribbella orskensis</name>
    <dbReference type="NCBI Taxonomy" id="2512216"/>
    <lineage>
        <taxon>Bacteria</taxon>
        <taxon>Bacillati</taxon>
        <taxon>Actinomycetota</taxon>
        <taxon>Actinomycetes</taxon>
        <taxon>Propionibacteriales</taxon>
        <taxon>Kribbellaceae</taxon>
        <taxon>Kribbella</taxon>
    </lineage>
</organism>
<reference evidence="1 2" key="1">
    <citation type="journal article" date="2015" name="Stand. Genomic Sci.">
        <title>Genomic Encyclopedia of Bacterial and Archaeal Type Strains, Phase III: the genomes of soil and plant-associated and newly described type strains.</title>
        <authorList>
            <person name="Whitman W.B."/>
            <person name="Woyke T."/>
            <person name="Klenk H.P."/>
            <person name="Zhou Y."/>
            <person name="Lilburn T.G."/>
            <person name="Beck B.J."/>
            <person name="De Vos P."/>
            <person name="Vandamme P."/>
            <person name="Eisen J.A."/>
            <person name="Garrity G."/>
            <person name="Hugenholtz P."/>
            <person name="Kyrpides N.C."/>
        </authorList>
    </citation>
    <scope>NUCLEOTIDE SEQUENCE [LARGE SCALE GENOMIC DNA]</scope>
    <source>
        <strain evidence="1 2">VKM Ac-2538</strain>
    </source>
</reference>
<name>A0ABY2BLL3_9ACTN</name>
<accession>A0ABY2BLL3</accession>
<proteinExistence type="predicted"/>
<evidence type="ECO:0000313" key="2">
    <source>
        <dbReference type="Proteomes" id="UP000295818"/>
    </source>
</evidence>
<sequence>MADTRYRVTAASIMLYPRHMLAPEEIPHVRPAWTLPSETEWLVREVHVTKGMLLPPNVNPPDVAQLLNAGLIEAVEPGLPAEP</sequence>
<keyword evidence="2" id="KW-1185">Reference proteome</keyword>
<dbReference type="EMBL" id="SLWM01000005">
    <property type="protein sequence ID" value="TCO24276.1"/>
    <property type="molecule type" value="Genomic_DNA"/>
</dbReference>
<dbReference type="RefSeq" id="WP_132189204.1">
    <property type="nucleotide sequence ID" value="NZ_SLWM01000005.1"/>
</dbReference>
<evidence type="ECO:0000313" key="1">
    <source>
        <dbReference type="EMBL" id="TCO24276.1"/>
    </source>
</evidence>
<dbReference type="Proteomes" id="UP000295818">
    <property type="component" value="Unassembled WGS sequence"/>
</dbReference>
<gene>
    <name evidence="1" type="ORF">EV644_105310</name>
</gene>
<protein>
    <submittedName>
        <fullName evidence="1">Uncharacterized protein</fullName>
    </submittedName>
</protein>
<comment type="caution">
    <text evidence="1">The sequence shown here is derived from an EMBL/GenBank/DDBJ whole genome shotgun (WGS) entry which is preliminary data.</text>
</comment>